<organism evidence="1 2">
    <name type="scientific">Streptomyces tanashiensis</name>
    <dbReference type="NCBI Taxonomy" id="67367"/>
    <lineage>
        <taxon>Bacteria</taxon>
        <taxon>Bacillati</taxon>
        <taxon>Actinomycetota</taxon>
        <taxon>Actinomycetes</taxon>
        <taxon>Kitasatosporales</taxon>
        <taxon>Streptomycetaceae</taxon>
        <taxon>Streptomyces</taxon>
    </lineage>
</organism>
<dbReference type="Proteomes" id="UP001164506">
    <property type="component" value="Chromosome"/>
</dbReference>
<keyword evidence="2" id="KW-1185">Reference proteome</keyword>
<protein>
    <submittedName>
        <fullName evidence="1">SMI1/KNR4 family protein</fullName>
    </submittedName>
</protein>
<proteinExistence type="predicted"/>
<gene>
    <name evidence="1" type="ORF">LDH80_07150</name>
</gene>
<name>A0ABY6QVK6_9ACTN</name>
<dbReference type="EMBL" id="CP084204">
    <property type="protein sequence ID" value="UZX20504.1"/>
    <property type="molecule type" value="Genomic_DNA"/>
</dbReference>
<dbReference type="Gene3D" id="3.40.1580.10">
    <property type="entry name" value="SMI1/KNR4-like"/>
    <property type="match status" value="1"/>
</dbReference>
<dbReference type="GeneID" id="95599208"/>
<dbReference type="SUPFAM" id="SSF160631">
    <property type="entry name" value="SMI1/KNR4-like"/>
    <property type="match status" value="1"/>
</dbReference>
<evidence type="ECO:0000313" key="2">
    <source>
        <dbReference type="Proteomes" id="UP001164506"/>
    </source>
</evidence>
<reference evidence="1" key="1">
    <citation type="submission" date="2021-09" db="EMBL/GenBank/DDBJ databases">
        <title>Complete genome sequence and metabolic characterization of Streptomyces tanashiensis DSM 731 the producer of antibacterial Kalafungin and diverse secondary metabolites.</title>
        <authorList>
            <person name="Abbasi M.N."/>
            <person name="Anwar M.N."/>
            <person name="Alam K."/>
            <person name="Shoaib M."/>
            <person name="Lin Z."/>
            <person name="Hayat M."/>
            <person name="Ali M.I."/>
            <person name="Malik H.M.T."/>
            <person name="Ahmed I."/>
            <person name="Li A."/>
            <person name="Hailong Wang H."/>
            <person name="Zhang Y."/>
        </authorList>
    </citation>
    <scope>NUCLEOTIDE SEQUENCE</scope>
    <source>
        <strain evidence="1">Kala</strain>
    </source>
</reference>
<dbReference type="InterPro" id="IPR037883">
    <property type="entry name" value="Knr4/Smi1-like_sf"/>
</dbReference>
<sequence>MTEVNRLEELRRLMPPTTESDTSVDWNRMAETWGNRFPEDYRQFIARYGSGTIENYLVVQDPEPKGERAPEATGGMLHETANATLVWTKVPKSPELADAHPKLIAWGADASSDILCWDASGDDPETWPVLVHNRGDNLWRRYDCGMVEFLVRVLRADFEECPLGDLSLWGKDGLTFLTWREEQRRIKAGLDPWTGEPDPFAGMFGD</sequence>
<accession>A0ABY6QVK6</accession>
<evidence type="ECO:0000313" key="1">
    <source>
        <dbReference type="EMBL" id="UZX20504.1"/>
    </source>
</evidence>
<dbReference type="RefSeq" id="WP_190106115.1">
    <property type="nucleotide sequence ID" value="NZ_BMUH01000014.1"/>
</dbReference>